<dbReference type="InterPro" id="IPR055469">
    <property type="entry name" value="DUF7041"/>
</dbReference>
<dbReference type="AlphaFoldDB" id="A0A9J6F117"/>
<keyword evidence="3" id="KW-1185">Reference proteome</keyword>
<sequence>MERDVQTEARQVKARFQLRRITSQEMKYSQVAAALPPDIADAIGDVLASTLFEKAYDDLKSTILNRLEVFEQSMMQQLLSQEELGDQRSS</sequence>
<dbReference type="EMBL" id="JABSTU010000001">
    <property type="protein sequence ID" value="KAH8040462.1"/>
    <property type="molecule type" value="Genomic_DNA"/>
</dbReference>
<evidence type="ECO:0000313" key="2">
    <source>
        <dbReference type="EMBL" id="KAH8040462.1"/>
    </source>
</evidence>
<protein>
    <recommendedName>
        <fullName evidence="1">DUF7041 domain-containing protein</fullName>
    </recommendedName>
</protein>
<evidence type="ECO:0000259" key="1">
    <source>
        <dbReference type="Pfam" id="PF23055"/>
    </source>
</evidence>
<name>A0A9J6F117_RHIMP</name>
<gene>
    <name evidence="2" type="ORF">HPB51_010699</name>
</gene>
<dbReference type="VEuPathDB" id="VectorBase:LOC119162102"/>
<organism evidence="2 3">
    <name type="scientific">Rhipicephalus microplus</name>
    <name type="common">Cattle tick</name>
    <name type="synonym">Boophilus microplus</name>
    <dbReference type="NCBI Taxonomy" id="6941"/>
    <lineage>
        <taxon>Eukaryota</taxon>
        <taxon>Metazoa</taxon>
        <taxon>Ecdysozoa</taxon>
        <taxon>Arthropoda</taxon>
        <taxon>Chelicerata</taxon>
        <taxon>Arachnida</taxon>
        <taxon>Acari</taxon>
        <taxon>Parasitiformes</taxon>
        <taxon>Ixodida</taxon>
        <taxon>Ixodoidea</taxon>
        <taxon>Ixodidae</taxon>
        <taxon>Rhipicephalinae</taxon>
        <taxon>Rhipicephalus</taxon>
        <taxon>Boophilus</taxon>
    </lineage>
</organism>
<feature type="domain" description="DUF7041" evidence="1">
    <location>
        <begin position="11"/>
        <end position="79"/>
    </location>
</feature>
<dbReference type="PANTHER" id="PTHR33327:SF3">
    <property type="entry name" value="RNA-DIRECTED DNA POLYMERASE"/>
    <property type="match status" value="1"/>
</dbReference>
<dbReference type="PANTHER" id="PTHR33327">
    <property type="entry name" value="ENDONUCLEASE"/>
    <property type="match status" value="1"/>
</dbReference>
<comment type="caution">
    <text evidence="2">The sequence shown here is derived from an EMBL/GenBank/DDBJ whole genome shotgun (WGS) entry which is preliminary data.</text>
</comment>
<reference evidence="2" key="2">
    <citation type="submission" date="2021-09" db="EMBL/GenBank/DDBJ databases">
        <authorList>
            <person name="Jia N."/>
            <person name="Wang J."/>
            <person name="Shi W."/>
            <person name="Du L."/>
            <person name="Sun Y."/>
            <person name="Zhan W."/>
            <person name="Jiang J."/>
            <person name="Wang Q."/>
            <person name="Zhang B."/>
            <person name="Ji P."/>
            <person name="Sakyi L.B."/>
            <person name="Cui X."/>
            <person name="Yuan T."/>
            <person name="Jiang B."/>
            <person name="Yang W."/>
            <person name="Lam T.T.-Y."/>
            <person name="Chang Q."/>
            <person name="Ding S."/>
            <person name="Wang X."/>
            <person name="Zhu J."/>
            <person name="Ruan X."/>
            <person name="Zhao L."/>
            <person name="Wei J."/>
            <person name="Que T."/>
            <person name="Du C."/>
            <person name="Cheng J."/>
            <person name="Dai P."/>
            <person name="Han X."/>
            <person name="Huang E."/>
            <person name="Gao Y."/>
            <person name="Liu J."/>
            <person name="Shao H."/>
            <person name="Ye R."/>
            <person name="Li L."/>
            <person name="Wei W."/>
            <person name="Wang X."/>
            <person name="Wang C."/>
            <person name="Huo Q."/>
            <person name="Li W."/>
            <person name="Guo W."/>
            <person name="Chen H."/>
            <person name="Chen S."/>
            <person name="Zhou L."/>
            <person name="Zhou L."/>
            <person name="Ni X."/>
            <person name="Tian J."/>
            <person name="Zhou Y."/>
            <person name="Sheng Y."/>
            <person name="Liu T."/>
            <person name="Pan Y."/>
            <person name="Xia L."/>
            <person name="Li J."/>
            <person name="Zhao F."/>
            <person name="Cao W."/>
        </authorList>
    </citation>
    <scope>NUCLEOTIDE SEQUENCE</scope>
    <source>
        <strain evidence="2">Rmic-2018</strain>
        <tissue evidence="2">Larvae</tissue>
    </source>
</reference>
<proteinExistence type="predicted"/>
<accession>A0A9J6F117</accession>
<evidence type="ECO:0000313" key="3">
    <source>
        <dbReference type="Proteomes" id="UP000821866"/>
    </source>
</evidence>
<dbReference type="Pfam" id="PF23055">
    <property type="entry name" value="DUF7041"/>
    <property type="match status" value="1"/>
</dbReference>
<reference evidence="2" key="1">
    <citation type="journal article" date="2020" name="Cell">
        <title>Large-Scale Comparative Analyses of Tick Genomes Elucidate Their Genetic Diversity and Vector Capacities.</title>
        <authorList>
            <consortium name="Tick Genome and Microbiome Consortium (TIGMIC)"/>
            <person name="Jia N."/>
            <person name="Wang J."/>
            <person name="Shi W."/>
            <person name="Du L."/>
            <person name="Sun Y."/>
            <person name="Zhan W."/>
            <person name="Jiang J.F."/>
            <person name="Wang Q."/>
            <person name="Zhang B."/>
            <person name="Ji P."/>
            <person name="Bell-Sakyi L."/>
            <person name="Cui X.M."/>
            <person name="Yuan T.T."/>
            <person name="Jiang B.G."/>
            <person name="Yang W.F."/>
            <person name="Lam T.T."/>
            <person name="Chang Q.C."/>
            <person name="Ding S.J."/>
            <person name="Wang X.J."/>
            <person name="Zhu J.G."/>
            <person name="Ruan X.D."/>
            <person name="Zhao L."/>
            <person name="Wei J.T."/>
            <person name="Ye R.Z."/>
            <person name="Que T.C."/>
            <person name="Du C.H."/>
            <person name="Zhou Y.H."/>
            <person name="Cheng J.X."/>
            <person name="Dai P.F."/>
            <person name="Guo W.B."/>
            <person name="Han X.H."/>
            <person name="Huang E.J."/>
            <person name="Li L.F."/>
            <person name="Wei W."/>
            <person name="Gao Y.C."/>
            <person name="Liu J.Z."/>
            <person name="Shao H.Z."/>
            <person name="Wang X."/>
            <person name="Wang C.C."/>
            <person name="Yang T.C."/>
            <person name="Huo Q.B."/>
            <person name="Li W."/>
            <person name="Chen H.Y."/>
            <person name="Chen S.E."/>
            <person name="Zhou L.G."/>
            <person name="Ni X.B."/>
            <person name="Tian J.H."/>
            <person name="Sheng Y."/>
            <person name="Liu T."/>
            <person name="Pan Y.S."/>
            <person name="Xia L.Y."/>
            <person name="Li J."/>
            <person name="Zhao F."/>
            <person name="Cao W.C."/>
        </authorList>
    </citation>
    <scope>NUCLEOTIDE SEQUENCE</scope>
    <source>
        <strain evidence="2">Rmic-2018</strain>
    </source>
</reference>
<dbReference type="Proteomes" id="UP000821866">
    <property type="component" value="Chromosome 1"/>
</dbReference>